<name>A0A9P9IKR0_9HYPO</name>
<feature type="region of interest" description="Disordered" evidence="1">
    <location>
        <begin position="93"/>
        <end position="125"/>
    </location>
</feature>
<evidence type="ECO:0000256" key="1">
    <source>
        <dbReference type="SAM" id="MobiDB-lite"/>
    </source>
</evidence>
<evidence type="ECO:0000259" key="2">
    <source>
        <dbReference type="PROSITE" id="PS50097"/>
    </source>
</evidence>
<dbReference type="Gene3D" id="3.30.710.10">
    <property type="entry name" value="Potassium Channel Kv1.1, Chain A"/>
    <property type="match status" value="1"/>
</dbReference>
<reference evidence="3" key="1">
    <citation type="journal article" date="2021" name="Nat. Commun.">
        <title>Genetic determinants of endophytism in the Arabidopsis root mycobiome.</title>
        <authorList>
            <person name="Mesny F."/>
            <person name="Miyauchi S."/>
            <person name="Thiergart T."/>
            <person name="Pickel B."/>
            <person name="Atanasova L."/>
            <person name="Karlsson M."/>
            <person name="Huettel B."/>
            <person name="Barry K.W."/>
            <person name="Haridas S."/>
            <person name="Chen C."/>
            <person name="Bauer D."/>
            <person name="Andreopoulos W."/>
            <person name="Pangilinan J."/>
            <person name="LaButti K."/>
            <person name="Riley R."/>
            <person name="Lipzen A."/>
            <person name="Clum A."/>
            <person name="Drula E."/>
            <person name="Henrissat B."/>
            <person name="Kohler A."/>
            <person name="Grigoriev I.V."/>
            <person name="Martin F.M."/>
            <person name="Hacquard S."/>
        </authorList>
    </citation>
    <scope>NUCLEOTIDE SEQUENCE</scope>
    <source>
        <strain evidence="3">MPI-CAGE-AT-0147</strain>
    </source>
</reference>
<feature type="domain" description="BTB" evidence="2">
    <location>
        <begin position="19"/>
        <end position="86"/>
    </location>
</feature>
<dbReference type="PANTHER" id="PTHR47843">
    <property type="entry name" value="BTB DOMAIN-CONTAINING PROTEIN-RELATED"/>
    <property type="match status" value="1"/>
</dbReference>
<dbReference type="AlphaFoldDB" id="A0A9P9IKR0"/>
<dbReference type="CDD" id="cd18186">
    <property type="entry name" value="BTB_POZ_ZBTB_KLHL-like"/>
    <property type="match status" value="1"/>
</dbReference>
<accession>A0A9P9IKR0</accession>
<dbReference type="InterPro" id="IPR011333">
    <property type="entry name" value="SKP1/BTB/POZ_sf"/>
</dbReference>
<dbReference type="Proteomes" id="UP000738349">
    <property type="component" value="Unassembled WGS sequence"/>
</dbReference>
<dbReference type="PANTHER" id="PTHR47843:SF5">
    <property type="entry name" value="BTB_POZ DOMAIN PROTEIN"/>
    <property type="match status" value="1"/>
</dbReference>
<dbReference type="OrthoDB" id="1022638at2759"/>
<evidence type="ECO:0000313" key="3">
    <source>
        <dbReference type="EMBL" id="KAH7122914.1"/>
    </source>
</evidence>
<organism evidence="3 4">
    <name type="scientific">Dactylonectria macrodidyma</name>
    <dbReference type="NCBI Taxonomy" id="307937"/>
    <lineage>
        <taxon>Eukaryota</taxon>
        <taxon>Fungi</taxon>
        <taxon>Dikarya</taxon>
        <taxon>Ascomycota</taxon>
        <taxon>Pezizomycotina</taxon>
        <taxon>Sordariomycetes</taxon>
        <taxon>Hypocreomycetidae</taxon>
        <taxon>Hypocreales</taxon>
        <taxon>Nectriaceae</taxon>
        <taxon>Dactylonectria</taxon>
    </lineage>
</organism>
<sequence length="273" mass="29977">MASHSPSVLANLLESGKYSDVTLICQEKSFRLHKAVICSQSPVMSAALTGNFMEAATGTLSANAYDIDTVQRMIDFFYLGKYQVEFPQLPTFPAKDSPNTSDSRLLQRFGRDPDGSSRHRKRMLRSTNGFSNSDAIDPLLAGSEPPQAISETDLTIPSRTLSIADTEPIVPSRTMTTTKATLLCHVRVNAIANYYNVPELVSLANKHIESIFKHSWLPGSFSDVAALALRTGDRQIQNEFLFEALKECARNIQQLQKSTSAQADAVDLTTDGD</sequence>
<keyword evidence="4" id="KW-1185">Reference proteome</keyword>
<gene>
    <name evidence="3" type="ORF">EDB81DRAFT_951918</name>
</gene>
<protein>
    <recommendedName>
        <fullName evidence="2">BTB domain-containing protein</fullName>
    </recommendedName>
</protein>
<dbReference type="PROSITE" id="PS50097">
    <property type="entry name" value="BTB"/>
    <property type="match status" value="1"/>
</dbReference>
<dbReference type="InterPro" id="IPR000210">
    <property type="entry name" value="BTB/POZ_dom"/>
</dbReference>
<proteinExistence type="predicted"/>
<evidence type="ECO:0000313" key="4">
    <source>
        <dbReference type="Proteomes" id="UP000738349"/>
    </source>
</evidence>
<dbReference type="SUPFAM" id="SSF54695">
    <property type="entry name" value="POZ domain"/>
    <property type="match status" value="1"/>
</dbReference>
<dbReference type="Pfam" id="PF00651">
    <property type="entry name" value="BTB"/>
    <property type="match status" value="1"/>
</dbReference>
<comment type="caution">
    <text evidence="3">The sequence shown here is derived from an EMBL/GenBank/DDBJ whole genome shotgun (WGS) entry which is preliminary data.</text>
</comment>
<dbReference type="EMBL" id="JAGMUV010000023">
    <property type="protein sequence ID" value="KAH7122914.1"/>
    <property type="molecule type" value="Genomic_DNA"/>
</dbReference>